<evidence type="ECO:0000256" key="6">
    <source>
        <dbReference type="ARBA" id="ARBA00022787"/>
    </source>
</evidence>
<keyword evidence="10" id="KW-0472">Membrane</keyword>
<keyword evidence="12" id="KW-1185">Reference proteome</keyword>
<proteinExistence type="inferred from homology"/>
<accession>A0A9N9FUC6</accession>
<dbReference type="CDD" id="cd07306">
    <property type="entry name" value="Porin3_VDAC"/>
    <property type="match status" value="1"/>
</dbReference>
<evidence type="ECO:0000313" key="11">
    <source>
        <dbReference type="EMBL" id="CAG8560742.1"/>
    </source>
</evidence>
<dbReference type="GO" id="GO:0046930">
    <property type="term" value="C:pore complex"/>
    <property type="evidence" value="ECO:0007669"/>
    <property type="project" value="UniProtKB-KW"/>
</dbReference>
<dbReference type="InterPro" id="IPR001925">
    <property type="entry name" value="Porin_Euk"/>
</dbReference>
<dbReference type="Pfam" id="PF01459">
    <property type="entry name" value="Porin_3"/>
    <property type="match status" value="1"/>
</dbReference>
<evidence type="ECO:0000313" key="12">
    <source>
        <dbReference type="Proteomes" id="UP000789572"/>
    </source>
</evidence>
<dbReference type="InterPro" id="IPR027246">
    <property type="entry name" value="Porin_Euk/Tom40"/>
</dbReference>
<evidence type="ECO:0000256" key="10">
    <source>
        <dbReference type="ARBA" id="ARBA00023136"/>
    </source>
</evidence>
<evidence type="ECO:0000256" key="3">
    <source>
        <dbReference type="ARBA" id="ARBA00022448"/>
    </source>
</evidence>
<comment type="subcellular location">
    <subcellularLocation>
        <location evidence="1">Mitochondrion outer membrane</location>
    </subcellularLocation>
</comment>
<feature type="non-terminal residue" evidence="11">
    <location>
        <position position="287"/>
    </location>
</feature>
<keyword evidence="9" id="KW-0496">Mitochondrion</keyword>
<keyword evidence="6" id="KW-1000">Mitochondrion outer membrane</keyword>
<dbReference type="GO" id="GO:0008308">
    <property type="term" value="F:voltage-gated monoatomic anion channel activity"/>
    <property type="evidence" value="ECO:0007669"/>
    <property type="project" value="InterPro"/>
</dbReference>
<dbReference type="GO" id="GO:0005741">
    <property type="term" value="C:mitochondrial outer membrane"/>
    <property type="evidence" value="ECO:0007669"/>
    <property type="project" value="UniProtKB-SubCell"/>
</dbReference>
<dbReference type="PRINTS" id="PR00185">
    <property type="entry name" value="EUKARYTPORIN"/>
</dbReference>
<evidence type="ECO:0000256" key="1">
    <source>
        <dbReference type="ARBA" id="ARBA00004294"/>
    </source>
</evidence>
<comment type="caution">
    <text evidence="11">The sequence shown here is derived from an EMBL/GenBank/DDBJ whole genome shotgun (WGS) entry which is preliminary data.</text>
</comment>
<dbReference type="Gene3D" id="2.40.160.10">
    <property type="entry name" value="Porin"/>
    <property type="match status" value="1"/>
</dbReference>
<evidence type="ECO:0000256" key="2">
    <source>
        <dbReference type="ARBA" id="ARBA00007780"/>
    </source>
</evidence>
<dbReference type="Proteomes" id="UP000789572">
    <property type="component" value="Unassembled WGS sequence"/>
</dbReference>
<dbReference type="FunFam" id="2.40.160.10:FF:000012">
    <property type="entry name" value="Voltage-dependent anion-selective channel"/>
    <property type="match status" value="1"/>
</dbReference>
<keyword evidence="3" id="KW-0813">Transport</keyword>
<dbReference type="GO" id="GO:0015288">
    <property type="term" value="F:porin activity"/>
    <property type="evidence" value="ECO:0007669"/>
    <property type="project" value="UniProtKB-KW"/>
</dbReference>
<keyword evidence="7" id="KW-0406">Ion transport</keyword>
<evidence type="ECO:0000256" key="9">
    <source>
        <dbReference type="ARBA" id="ARBA00023128"/>
    </source>
</evidence>
<sequence length="287" mass="30643">DMSAIPVSFVDIGKSANDLLGKDYPNAIKLDAKTTAPNGVSFTVSGTRDAKAGNIQGELKTKYAYPKSGVTFTGGWSSFNRMSGQLELENNVAKGLKLDISAALHPSSGQKTAKTGVIFKQPGFHTKIYLDLFKGPTFIGEAVIGHEGFLIGSEATYNVMSGEIVGYGIAAGFVAPEYNISVRASNSLSAYTAAVYHRVHSDVEAGAKAHWDTTANQNNNVNIEIGAKYTIDKEAFIKTKIDNAGRLGLGYTQTLRRGVKISLGASIDTSRLNENTHRFGLALNLES</sequence>
<dbReference type="PANTHER" id="PTHR11743">
    <property type="entry name" value="VOLTAGE-DEPENDENT ANION-SELECTIVE CHANNEL"/>
    <property type="match status" value="1"/>
</dbReference>
<name>A0A9N9FUC6_9GLOM</name>
<evidence type="ECO:0000256" key="8">
    <source>
        <dbReference type="ARBA" id="ARBA00023114"/>
    </source>
</evidence>
<keyword evidence="8" id="KW-0626">Porin</keyword>
<gene>
    <name evidence="11" type="ORF">POCULU_LOCUS5495</name>
</gene>
<evidence type="ECO:0000256" key="7">
    <source>
        <dbReference type="ARBA" id="ARBA00023065"/>
    </source>
</evidence>
<dbReference type="OrthoDB" id="7827681at2759"/>
<organism evidence="11 12">
    <name type="scientific">Paraglomus occultum</name>
    <dbReference type="NCBI Taxonomy" id="144539"/>
    <lineage>
        <taxon>Eukaryota</taxon>
        <taxon>Fungi</taxon>
        <taxon>Fungi incertae sedis</taxon>
        <taxon>Mucoromycota</taxon>
        <taxon>Glomeromycotina</taxon>
        <taxon>Glomeromycetes</taxon>
        <taxon>Paraglomerales</taxon>
        <taxon>Paraglomeraceae</taxon>
        <taxon>Paraglomus</taxon>
    </lineage>
</organism>
<evidence type="ECO:0000256" key="4">
    <source>
        <dbReference type="ARBA" id="ARBA00022452"/>
    </source>
</evidence>
<dbReference type="PANTHER" id="PTHR11743:SF70">
    <property type="entry name" value="GH26960P-RELATED"/>
    <property type="match status" value="1"/>
</dbReference>
<reference evidence="11" key="1">
    <citation type="submission" date="2021-06" db="EMBL/GenBank/DDBJ databases">
        <authorList>
            <person name="Kallberg Y."/>
            <person name="Tangrot J."/>
            <person name="Rosling A."/>
        </authorList>
    </citation>
    <scope>NUCLEOTIDE SEQUENCE</scope>
    <source>
        <strain evidence="11">IA702</strain>
    </source>
</reference>
<dbReference type="AlphaFoldDB" id="A0A9N9FUC6"/>
<evidence type="ECO:0000256" key="5">
    <source>
        <dbReference type="ARBA" id="ARBA00022692"/>
    </source>
</evidence>
<dbReference type="EMBL" id="CAJVPJ010000852">
    <property type="protein sequence ID" value="CAG8560742.1"/>
    <property type="molecule type" value="Genomic_DNA"/>
</dbReference>
<keyword evidence="4" id="KW-1134">Transmembrane beta strand</keyword>
<keyword evidence="5" id="KW-0812">Transmembrane</keyword>
<dbReference type="InterPro" id="IPR023614">
    <property type="entry name" value="Porin_dom_sf"/>
</dbReference>
<comment type="similarity">
    <text evidence="2">Belongs to the eukaryotic mitochondrial porin family.</text>
</comment>
<protein>
    <submittedName>
        <fullName evidence="11">1318_t:CDS:1</fullName>
    </submittedName>
</protein>